<gene>
    <name evidence="1" type="ORF">LEMA_P021150.1</name>
</gene>
<reference evidence="2" key="1">
    <citation type="journal article" date="2011" name="Nat. Commun.">
        <title>Effector diversification within compartments of the Leptosphaeria maculans genome affected by Repeat-Induced Point mutations.</title>
        <authorList>
            <person name="Rouxel T."/>
            <person name="Grandaubert J."/>
            <person name="Hane J.K."/>
            <person name="Hoede C."/>
            <person name="van de Wouw A.P."/>
            <person name="Couloux A."/>
            <person name="Dominguez V."/>
            <person name="Anthouard V."/>
            <person name="Bally P."/>
            <person name="Bourras S."/>
            <person name="Cozijnsen A.J."/>
            <person name="Ciuffetti L.M."/>
            <person name="Degrave A."/>
            <person name="Dilmaghani A."/>
            <person name="Duret L."/>
            <person name="Fudal I."/>
            <person name="Goodwin S.B."/>
            <person name="Gout L."/>
            <person name="Glaser N."/>
            <person name="Linglin J."/>
            <person name="Kema G.H.J."/>
            <person name="Lapalu N."/>
            <person name="Lawrence C.B."/>
            <person name="May K."/>
            <person name="Meyer M."/>
            <person name="Ollivier B."/>
            <person name="Poulain J."/>
            <person name="Schoch C.L."/>
            <person name="Simon A."/>
            <person name="Spatafora J.W."/>
            <person name="Stachowiak A."/>
            <person name="Turgeon B.G."/>
            <person name="Tyler B.M."/>
            <person name="Vincent D."/>
            <person name="Weissenbach J."/>
            <person name="Amselem J."/>
            <person name="Quesneville H."/>
            <person name="Oliver R.P."/>
            <person name="Wincker P."/>
            <person name="Balesdent M.-H."/>
            <person name="Howlett B.J."/>
        </authorList>
    </citation>
    <scope>NUCLEOTIDE SEQUENCE [LARGE SCALE GENOMIC DNA]</scope>
    <source>
        <strain evidence="2">JN3 / isolate v23.1.3 / race Av1-4-5-6-7-8</strain>
    </source>
</reference>
<dbReference type="GeneID" id="13293115"/>
<sequence>MSANHEETPKWIANRAQDTYGNPTQLVHLHITHLECKETQSKSYRFPIQINGPYLYSQNDCDIAITELCSLYPSYGEVTNQLGDIRKEMGHIFPAETRQVISKDGKVLFTFKAVEETNKNIAYSLNLIKRREELDLLVLFCTVSGPNDLNIEQYETSHDYNFLLGRLLEISKEHKMDVKSVDFYQLARAEGFIKAEAKDGNTGLEIKGQIRQVKALPLSRLTDIRKLEA</sequence>
<keyword evidence="2" id="KW-1185">Reference proteome</keyword>
<protein>
    <submittedName>
        <fullName evidence="1">Predicted protein</fullName>
    </submittedName>
</protein>
<dbReference type="Proteomes" id="UP000002668">
    <property type="component" value="Genome"/>
</dbReference>
<accession>E5ABE4</accession>
<dbReference type="EMBL" id="FP929138">
    <property type="protein sequence ID" value="CBY00985.1"/>
    <property type="molecule type" value="Genomic_DNA"/>
</dbReference>
<evidence type="ECO:0000313" key="1">
    <source>
        <dbReference type="EMBL" id="CBY00985.1"/>
    </source>
</evidence>
<organism evidence="2">
    <name type="scientific">Leptosphaeria maculans (strain JN3 / isolate v23.1.3 / race Av1-4-5-6-7-8)</name>
    <name type="common">Blackleg fungus</name>
    <name type="synonym">Phoma lingam</name>
    <dbReference type="NCBI Taxonomy" id="985895"/>
    <lineage>
        <taxon>Eukaryota</taxon>
        <taxon>Fungi</taxon>
        <taxon>Dikarya</taxon>
        <taxon>Ascomycota</taxon>
        <taxon>Pezizomycotina</taxon>
        <taxon>Dothideomycetes</taxon>
        <taxon>Pleosporomycetidae</taxon>
        <taxon>Pleosporales</taxon>
        <taxon>Pleosporineae</taxon>
        <taxon>Leptosphaeriaceae</taxon>
        <taxon>Plenodomus</taxon>
        <taxon>Plenodomus lingam/Leptosphaeria maculans species complex</taxon>
    </lineage>
</organism>
<dbReference type="InParanoid" id="E5ABE4"/>
<dbReference type="VEuPathDB" id="FungiDB:LEMA_P021150.1"/>
<dbReference type="AlphaFoldDB" id="E5ABE4"/>
<proteinExistence type="predicted"/>
<name>E5ABE4_LEPMJ</name>
<evidence type="ECO:0000313" key="2">
    <source>
        <dbReference type="Proteomes" id="UP000002668"/>
    </source>
</evidence>
<dbReference type="HOGENOM" id="CLU_1210017_0_0_1"/>